<dbReference type="Pfam" id="PF11799">
    <property type="entry name" value="IMS_C"/>
    <property type="match status" value="1"/>
</dbReference>
<dbReference type="SUPFAM" id="SSF56672">
    <property type="entry name" value="DNA/RNA polymerases"/>
    <property type="match status" value="1"/>
</dbReference>
<dbReference type="PANTHER" id="PTHR11076:SF34">
    <property type="entry name" value="PROTEIN UMUC"/>
    <property type="match status" value="1"/>
</dbReference>
<dbReference type="InterPro" id="IPR001126">
    <property type="entry name" value="UmuC"/>
</dbReference>
<proteinExistence type="inferred from homology"/>
<dbReference type="Gene3D" id="1.10.150.20">
    <property type="entry name" value="5' to 3' exonuclease, C-terminal subdomain"/>
    <property type="match status" value="1"/>
</dbReference>
<feature type="domain" description="UmuC" evidence="2">
    <location>
        <begin position="15"/>
        <end position="200"/>
    </location>
</feature>
<dbReference type="GO" id="GO:0042276">
    <property type="term" value="P:error-prone translesion synthesis"/>
    <property type="evidence" value="ECO:0007669"/>
    <property type="project" value="TreeGrafter"/>
</dbReference>
<dbReference type="GO" id="GO:0009432">
    <property type="term" value="P:SOS response"/>
    <property type="evidence" value="ECO:0007669"/>
    <property type="project" value="TreeGrafter"/>
</dbReference>
<evidence type="ECO:0000256" key="1">
    <source>
        <dbReference type="ARBA" id="ARBA00010945"/>
    </source>
</evidence>
<comment type="caution">
    <text evidence="3">The sequence shown here is derived from an EMBL/GenBank/DDBJ whole genome shotgun (WGS) entry which is preliminary data.</text>
</comment>
<dbReference type="InterPro" id="IPR050116">
    <property type="entry name" value="DNA_polymerase-Y"/>
</dbReference>
<gene>
    <name evidence="3" type="ORF">F9O61_23665</name>
</gene>
<accession>A0A626QD54</accession>
<comment type="similarity">
    <text evidence="1">Belongs to the DNA polymerase type-Y family.</text>
</comment>
<dbReference type="InterPro" id="IPR017961">
    <property type="entry name" value="DNA_pol_Y-fam_little_finger"/>
</dbReference>
<dbReference type="Pfam" id="PF00817">
    <property type="entry name" value="IMS"/>
    <property type="match status" value="1"/>
</dbReference>
<evidence type="ECO:0000259" key="2">
    <source>
        <dbReference type="PROSITE" id="PS50173"/>
    </source>
</evidence>
<name>A0A626QD54_SALET</name>
<dbReference type="Gene3D" id="3.40.1170.60">
    <property type="match status" value="1"/>
</dbReference>
<dbReference type="GO" id="GO:0005829">
    <property type="term" value="C:cytosol"/>
    <property type="evidence" value="ECO:0007669"/>
    <property type="project" value="TreeGrafter"/>
</dbReference>
<dbReference type="PANTHER" id="PTHR11076">
    <property type="entry name" value="DNA REPAIR POLYMERASE UMUC / TRANSFERASE FAMILY MEMBER"/>
    <property type="match status" value="1"/>
</dbReference>
<dbReference type="CDD" id="cd01700">
    <property type="entry name" value="PolY_Pol_V_umuC"/>
    <property type="match status" value="1"/>
</dbReference>
<reference evidence="3" key="1">
    <citation type="submission" date="2019-10" db="EMBL/GenBank/DDBJ databases">
        <authorList>
            <person name="Ashton P.M."/>
            <person name="Dallman T."/>
            <person name="Nair S."/>
            <person name="De Pinna E."/>
            <person name="Peters T."/>
            <person name="Grant K."/>
        </authorList>
    </citation>
    <scope>NUCLEOTIDE SEQUENCE</scope>
    <source>
        <strain evidence="3">810089</strain>
    </source>
</reference>
<dbReference type="GO" id="GO:0003887">
    <property type="term" value="F:DNA-directed DNA polymerase activity"/>
    <property type="evidence" value="ECO:0007669"/>
    <property type="project" value="TreeGrafter"/>
</dbReference>
<dbReference type="InterPro" id="IPR043502">
    <property type="entry name" value="DNA/RNA_pol_sf"/>
</dbReference>
<dbReference type="InterPro" id="IPR043128">
    <property type="entry name" value="Rev_trsase/Diguanyl_cyclase"/>
</dbReference>
<dbReference type="EMBL" id="AALMOO010000045">
    <property type="protein sequence ID" value="EDB1725158.1"/>
    <property type="molecule type" value="Genomic_DNA"/>
</dbReference>
<dbReference type="PROSITE" id="PS50173">
    <property type="entry name" value="UMUC"/>
    <property type="match status" value="1"/>
</dbReference>
<dbReference type="GO" id="GO:0003684">
    <property type="term" value="F:damaged DNA binding"/>
    <property type="evidence" value="ECO:0007669"/>
    <property type="project" value="InterPro"/>
</dbReference>
<dbReference type="Gene3D" id="3.30.70.270">
    <property type="match status" value="1"/>
</dbReference>
<sequence length="341" mass="37005">MGCGYVHCYESPPVYALIDVNSMYCSCEEAFRPDLRGRPVVVLSNNDGALVAVNRAAKALGVRRGEPYFRCRRLLEQHNVAVFSSNYTLYASFSARFATVVESLAPRTFVYSIDELFADASHMEGVMTPQAFGQLLRAEVLRQTTLTCGVGVAPTKTLAKLCNHAAKTWPATGGVVALSDAVRLKKLMSLVSAGDVWGVGHRTEKGLAAMGIKTALALAEMDIRLARRLYGVTLERTIRELRGEACFALEEGTGAKQQLVVSRSFGARVTQLAQMQQAVTKYATRAGEKLRQENRLAKVVTVFIRSSAYDAGGVPYSNQATEVLPVSSQDTRDIIAAAQLG</sequence>
<evidence type="ECO:0000313" key="3">
    <source>
        <dbReference type="EMBL" id="EDB1725158.1"/>
    </source>
</evidence>
<feature type="non-terminal residue" evidence="3">
    <location>
        <position position="341"/>
    </location>
</feature>
<organism evidence="3">
    <name type="scientific">Salmonella enterica subsp. enterica serovar Stanley</name>
    <dbReference type="NCBI Taxonomy" id="192953"/>
    <lineage>
        <taxon>Bacteria</taxon>
        <taxon>Pseudomonadati</taxon>
        <taxon>Pseudomonadota</taxon>
        <taxon>Gammaproteobacteria</taxon>
        <taxon>Enterobacterales</taxon>
        <taxon>Enterobacteriaceae</taxon>
        <taxon>Salmonella</taxon>
    </lineage>
</organism>
<protein>
    <submittedName>
        <fullName evidence="3">Y-family DNA polymerase</fullName>
    </submittedName>
</protein>
<dbReference type="AlphaFoldDB" id="A0A626QD54"/>
<dbReference type="GO" id="GO:0006281">
    <property type="term" value="P:DNA repair"/>
    <property type="evidence" value="ECO:0007669"/>
    <property type="project" value="InterPro"/>
</dbReference>